<dbReference type="CDD" id="cd03442">
    <property type="entry name" value="BFIT_BACH"/>
    <property type="match status" value="1"/>
</dbReference>
<evidence type="ECO:0000256" key="2">
    <source>
        <dbReference type="ARBA" id="ARBA00022737"/>
    </source>
</evidence>
<evidence type="ECO:0000313" key="7">
    <source>
        <dbReference type="Proteomes" id="UP001159042"/>
    </source>
</evidence>
<dbReference type="Proteomes" id="UP001159042">
    <property type="component" value="Unassembled WGS sequence"/>
</dbReference>
<protein>
    <recommendedName>
        <fullName evidence="5">HotDog ACOT-type domain-containing protein</fullName>
    </recommendedName>
</protein>
<keyword evidence="3" id="KW-0378">Hydrolase</keyword>
<evidence type="ECO:0000259" key="5">
    <source>
        <dbReference type="PROSITE" id="PS51770"/>
    </source>
</evidence>
<dbReference type="GO" id="GO:0006637">
    <property type="term" value="P:acyl-CoA metabolic process"/>
    <property type="evidence" value="ECO:0007669"/>
    <property type="project" value="TreeGrafter"/>
</dbReference>
<sequence>MFIKERSARLTEDLLGQNRKAIRIIVGLLTGHCRLNKHMSLMGLAEEATCRFCSEEEETAVHVLCQCEGLARLRFLILGEENPSASSYTKAPLSRLWSLIQRTQLDRPQEDIKISGHVSWVGKSSLEVVVWLEQMANDVWNKITRALFVLAARNSTNTGPAIINAIEPADDRERAILSGGEDRKKKRIELMKSHILKVMPSNDEQKIIYDLYSRSTSMEGRQRFLPPGAVWMKDGTLSSIVFPHPEDRNLHNTVFGGFIMRHAAELAWVLGYRYSKYRPKLKSISDINFQKPLAVSSLMEMHAYIVYTHLNFLQIMVFVEVYIPTSSKRYTSNTIHFTYQVPEVVNEILPLTYEDAMMYIHGKRHFDEVMTDKK</sequence>
<dbReference type="EMBL" id="JANEYG010000164">
    <property type="protein sequence ID" value="KAJ8911734.1"/>
    <property type="molecule type" value="Genomic_DNA"/>
</dbReference>
<dbReference type="InterPro" id="IPR029069">
    <property type="entry name" value="HotDog_dom_sf"/>
</dbReference>
<dbReference type="SUPFAM" id="SSF54637">
    <property type="entry name" value="Thioesterase/thiol ester dehydrase-isomerase"/>
    <property type="match status" value="2"/>
</dbReference>
<accession>A0AAV8VC98</accession>
<proteinExistence type="inferred from homology"/>
<keyword evidence="4" id="KW-0809">Transit peptide</keyword>
<dbReference type="PANTHER" id="PTHR12655:SF0">
    <property type="entry name" value="ACYL-COENZYME A THIOESTERASE 9, MITOCHONDRIAL"/>
    <property type="match status" value="1"/>
</dbReference>
<dbReference type="Gene3D" id="3.10.129.10">
    <property type="entry name" value="Hotdog Thioesterase"/>
    <property type="match status" value="2"/>
</dbReference>
<organism evidence="6 7">
    <name type="scientific">Exocentrus adspersus</name>
    <dbReference type="NCBI Taxonomy" id="1586481"/>
    <lineage>
        <taxon>Eukaryota</taxon>
        <taxon>Metazoa</taxon>
        <taxon>Ecdysozoa</taxon>
        <taxon>Arthropoda</taxon>
        <taxon>Hexapoda</taxon>
        <taxon>Insecta</taxon>
        <taxon>Pterygota</taxon>
        <taxon>Neoptera</taxon>
        <taxon>Endopterygota</taxon>
        <taxon>Coleoptera</taxon>
        <taxon>Polyphaga</taxon>
        <taxon>Cucujiformia</taxon>
        <taxon>Chrysomeloidea</taxon>
        <taxon>Cerambycidae</taxon>
        <taxon>Lamiinae</taxon>
        <taxon>Acanthocinini</taxon>
        <taxon>Exocentrus</taxon>
    </lineage>
</organism>
<reference evidence="6 7" key="1">
    <citation type="journal article" date="2023" name="Insect Mol. Biol.">
        <title>Genome sequencing provides insights into the evolution of gene families encoding plant cell wall-degrading enzymes in longhorned beetles.</title>
        <authorList>
            <person name="Shin N.R."/>
            <person name="Okamura Y."/>
            <person name="Kirsch R."/>
            <person name="Pauchet Y."/>
        </authorList>
    </citation>
    <scope>NUCLEOTIDE SEQUENCE [LARGE SCALE GENOMIC DNA]</scope>
    <source>
        <strain evidence="6">EAD_L_NR</strain>
    </source>
</reference>
<dbReference type="AlphaFoldDB" id="A0AAV8VC98"/>
<dbReference type="GO" id="GO:0005739">
    <property type="term" value="C:mitochondrion"/>
    <property type="evidence" value="ECO:0007669"/>
    <property type="project" value="TreeGrafter"/>
</dbReference>
<comment type="similarity">
    <text evidence="1">Belongs to the acyl coenzyme A hydrolase family.</text>
</comment>
<dbReference type="PROSITE" id="PS51770">
    <property type="entry name" value="HOTDOG_ACOT"/>
    <property type="match status" value="1"/>
</dbReference>
<dbReference type="PANTHER" id="PTHR12655">
    <property type="entry name" value="ACYL-COA THIOESTERASE"/>
    <property type="match status" value="1"/>
</dbReference>
<dbReference type="GO" id="GO:0047617">
    <property type="term" value="F:fatty acyl-CoA hydrolase activity"/>
    <property type="evidence" value="ECO:0007669"/>
    <property type="project" value="TreeGrafter"/>
</dbReference>
<dbReference type="InterPro" id="IPR033120">
    <property type="entry name" value="HOTDOG_ACOT"/>
</dbReference>
<evidence type="ECO:0000256" key="1">
    <source>
        <dbReference type="ARBA" id="ARBA00010458"/>
    </source>
</evidence>
<name>A0AAV8VC98_9CUCU</name>
<feature type="non-terminal residue" evidence="6">
    <location>
        <position position="374"/>
    </location>
</feature>
<keyword evidence="7" id="KW-1185">Reference proteome</keyword>
<comment type="caution">
    <text evidence="6">The sequence shown here is derived from an EMBL/GenBank/DDBJ whole genome shotgun (WGS) entry which is preliminary data.</text>
</comment>
<evidence type="ECO:0000313" key="6">
    <source>
        <dbReference type="EMBL" id="KAJ8911734.1"/>
    </source>
</evidence>
<gene>
    <name evidence="6" type="ORF">NQ315_003634</name>
</gene>
<keyword evidence="2" id="KW-0677">Repeat</keyword>
<evidence type="ECO:0000256" key="3">
    <source>
        <dbReference type="ARBA" id="ARBA00022801"/>
    </source>
</evidence>
<feature type="domain" description="HotDog ACOT-type" evidence="5">
    <location>
        <begin position="233"/>
        <end position="345"/>
    </location>
</feature>
<evidence type="ECO:0000256" key="4">
    <source>
        <dbReference type="ARBA" id="ARBA00022946"/>
    </source>
</evidence>